<dbReference type="Proteomes" id="UP000887013">
    <property type="component" value="Unassembled WGS sequence"/>
</dbReference>
<evidence type="ECO:0000313" key="2">
    <source>
        <dbReference type="EMBL" id="GFT96204.1"/>
    </source>
</evidence>
<reference evidence="2" key="1">
    <citation type="submission" date="2020-08" db="EMBL/GenBank/DDBJ databases">
        <title>Multicomponent nature underlies the extraordinary mechanical properties of spider dragline silk.</title>
        <authorList>
            <person name="Kono N."/>
            <person name="Nakamura H."/>
            <person name="Mori M."/>
            <person name="Yoshida Y."/>
            <person name="Ohtoshi R."/>
            <person name="Malay A.D."/>
            <person name="Moran D.A.P."/>
            <person name="Tomita M."/>
            <person name="Numata K."/>
            <person name="Arakawa K."/>
        </authorList>
    </citation>
    <scope>NUCLEOTIDE SEQUENCE</scope>
</reference>
<dbReference type="EMBL" id="BMAW01075337">
    <property type="protein sequence ID" value="GFT96204.1"/>
    <property type="molecule type" value="Genomic_DNA"/>
</dbReference>
<protein>
    <submittedName>
        <fullName evidence="2">Uncharacterized protein</fullName>
    </submittedName>
</protein>
<gene>
    <name evidence="2" type="ORF">NPIL_262461</name>
</gene>
<keyword evidence="1" id="KW-1133">Transmembrane helix</keyword>
<keyword evidence="1" id="KW-0472">Membrane</keyword>
<keyword evidence="3" id="KW-1185">Reference proteome</keyword>
<comment type="caution">
    <text evidence="2">The sequence shown here is derived from an EMBL/GenBank/DDBJ whole genome shotgun (WGS) entry which is preliminary data.</text>
</comment>
<dbReference type="AlphaFoldDB" id="A0A8X6Q2U8"/>
<keyword evidence="1" id="KW-0812">Transmembrane</keyword>
<name>A0A8X6Q2U8_NEPPI</name>
<evidence type="ECO:0000256" key="1">
    <source>
        <dbReference type="SAM" id="Phobius"/>
    </source>
</evidence>
<feature type="transmembrane region" description="Helical" evidence="1">
    <location>
        <begin position="69"/>
        <end position="89"/>
    </location>
</feature>
<organism evidence="2 3">
    <name type="scientific">Nephila pilipes</name>
    <name type="common">Giant wood spider</name>
    <name type="synonym">Nephila maculata</name>
    <dbReference type="NCBI Taxonomy" id="299642"/>
    <lineage>
        <taxon>Eukaryota</taxon>
        <taxon>Metazoa</taxon>
        <taxon>Ecdysozoa</taxon>
        <taxon>Arthropoda</taxon>
        <taxon>Chelicerata</taxon>
        <taxon>Arachnida</taxon>
        <taxon>Araneae</taxon>
        <taxon>Araneomorphae</taxon>
        <taxon>Entelegynae</taxon>
        <taxon>Araneoidea</taxon>
        <taxon>Nephilidae</taxon>
        <taxon>Nephila</taxon>
    </lineage>
</organism>
<sequence length="95" mass="10897">MFSCIISYGSKRRNARDLRTLQKSKLESLMSQIGHCHQLIKIELWTGYWSEEAGKKIVNSRDLSINSCLLFFFSYEIQILIVAAVRSLVGKDGRV</sequence>
<accession>A0A8X6Q2U8</accession>
<evidence type="ECO:0000313" key="3">
    <source>
        <dbReference type="Proteomes" id="UP000887013"/>
    </source>
</evidence>
<proteinExistence type="predicted"/>